<name>A0A2H4SLR7_CORMI</name>
<dbReference type="Proteomes" id="UP000323067">
    <property type="component" value="Chromosome v"/>
</dbReference>
<dbReference type="VEuPathDB" id="FungiDB:CCM_04771"/>
<reference evidence="2 3" key="1">
    <citation type="journal article" date="2017" name="BMC Genomics">
        <title>Chromosome level assembly and secondary metabolite potential of the parasitic fungus Cordyceps militaris.</title>
        <authorList>
            <person name="Kramer G.J."/>
            <person name="Nodwell J.R."/>
        </authorList>
    </citation>
    <scope>NUCLEOTIDE SEQUENCE [LARGE SCALE GENOMIC DNA]</scope>
    <source>
        <strain evidence="2 3">ATCC 34164</strain>
    </source>
</reference>
<comment type="similarity">
    <text evidence="1">Belongs to the methyltransferase superfamily. LaeA methyltransferase family.</text>
</comment>
<dbReference type="GO" id="GO:0008168">
    <property type="term" value="F:methyltransferase activity"/>
    <property type="evidence" value="ECO:0007669"/>
    <property type="project" value="TreeGrafter"/>
</dbReference>
<sequence length="595" mass="65491">MRGGGVDVGLDSAARAKNDAVLVVSPRSDESGPLFRPPHGATTPTLERVDDPLSANTGPHGHLFLARVSAKTTGASAGRFPCSLQAHQFTDDSELTLLDRLASPLIYLIRSAKFHETQDTSRLKMATPEIAHTDGARLSVLRGYDTSHLVVDEKWVKQKSGEVEFPKSKAIAEQEAIAEEGRTYHGYNAGSYYLPNDPAEHERLDHQHRMVRLIQQGKLGLAPVQNPKNVIDVCTGTGIWATEYASEHPDCTVLGSDLSAIQPREGVPNCSFIQHDVEKQDWDYGRQFDYAYFRYMVTCFDDMPAVLRKARDSLREGGYLEIFDTPIQALSLDGSIDGTALAEWGDVGRAAGRALGRDMAKPRQYKRWLEEAGFVDVVETIVAAPVNEWCRDEHQKEIGRFMFHDFYALIGGLKKLVLAAGYSSDAADDFLRRVRATIEDPNVHAYYEKYIVYGRKPRADEVPATLLTGEAQKESTEAAAADEKPSSLGGFIISSLVMCRDSTALRSGVSKIRPAQEAIVSERNKPPHGAAMHVYRAGQLSELGRRRKVVTSCVVATCAIFLAASTLACHIWHHTHPILSGTSMASEGTIQERQT</sequence>
<organism evidence="2 3">
    <name type="scientific">Cordyceps militaris</name>
    <name type="common">Caterpillar fungus</name>
    <name type="synonym">Clavaria militaris</name>
    <dbReference type="NCBI Taxonomy" id="73501"/>
    <lineage>
        <taxon>Eukaryota</taxon>
        <taxon>Fungi</taxon>
        <taxon>Dikarya</taxon>
        <taxon>Ascomycota</taxon>
        <taxon>Pezizomycotina</taxon>
        <taxon>Sordariomycetes</taxon>
        <taxon>Hypocreomycetidae</taxon>
        <taxon>Hypocreales</taxon>
        <taxon>Cordycipitaceae</taxon>
        <taxon>Cordyceps</taxon>
    </lineage>
</organism>
<evidence type="ECO:0000313" key="3">
    <source>
        <dbReference type="Proteomes" id="UP000323067"/>
    </source>
</evidence>
<proteinExistence type="inferred from homology"/>
<accession>A0A2H4SLR7</accession>
<dbReference type="OrthoDB" id="2013972at2759"/>
<dbReference type="PANTHER" id="PTHR43591:SF102">
    <property type="entry name" value="S-ADENOSYL-L-METHIONINE-DEPENDENT METHYLTRANSFERASE"/>
    <property type="match status" value="1"/>
</dbReference>
<dbReference type="Gene3D" id="3.40.50.150">
    <property type="entry name" value="Vaccinia Virus protein VP39"/>
    <property type="match status" value="1"/>
</dbReference>
<dbReference type="EMBL" id="CP023325">
    <property type="protein sequence ID" value="ATY64036.1"/>
    <property type="molecule type" value="Genomic_DNA"/>
</dbReference>
<dbReference type="Pfam" id="PF13489">
    <property type="entry name" value="Methyltransf_23"/>
    <property type="match status" value="1"/>
</dbReference>
<dbReference type="InterPro" id="IPR029063">
    <property type="entry name" value="SAM-dependent_MTases_sf"/>
</dbReference>
<evidence type="ECO:0000313" key="2">
    <source>
        <dbReference type="EMBL" id="ATY64036.1"/>
    </source>
</evidence>
<dbReference type="SUPFAM" id="SSF53335">
    <property type="entry name" value="S-adenosyl-L-methionine-dependent methyltransferases"/>
    <property type="match status" value="1"/>
</dbReference>
<dbReference type="PANTHER" id="PTHR43591">
    <property type="entry name" value="METHYLTRANSFERASE"/>
    <property type="match status" value="1"/>
</dbReference>
<dbReference type="VEuPathDB" id="FungiDB:A9K55_004039"/>
<dbReference type="AlphaFoldDB" id="A0A2H4SLR7"/>
<evidence type="ECO:0000256" key="1">
    <source>
        <dbReference type="ARBA" id="ARBA00038158"/>
    </source>
</evidence>
<protein>
    <submittedName>
        <fullName evidence="2">TAM domain</fullName>
    </submittedName>
</protein>
<gene>
    <name evidence="2" type="ORF">A9K55_004039</name>
</gene>
<dbReference type="CDD" id="cd02440">
    <property type="entry name" value="AdoMet_MTases"/>
    <property type="match status" value="1"/>
</dbReference>